<protein>
    <submittedName>
        <fullName evidence="7">DNA repair protein RadC</fullName>
    </submittedName>
</protein>
<dbReference type="eggNOG" id="COG2003">
    <property type="taxonomic scope" value="Bacteria"/>
</dbReference>
<dbReference type="Pfam" id="PF04002">
    <property type="entry name" value="RadC"/>
    <property type="match status" value="1"/>
</dbReference>
<comment type="caution">
    <text evidence="7">The sequence shown here is derived from an EMBL/GenBank/DDBJ whole genome shotgun (WGS) entry which is preliminary data.</text>
</comment>
<evidence type="ECO:0000259" key="6">
    <source>
        <dbReference type="PROSITE" id="PS50249"/>
    </source>
</evidence>
<dbReference type="CDD" id="cd08071">
    <property type="entry name" value="MPN_DUF2466"/>
    <property type="match status" value="1"/>
</dbReference>
<name>A0A098LC43_9BACT</name>
<dbReference type="Gene3D" id="3.40.140.10">
    <property type="entry name" value="Cytidine Deaminase, domain 2"/>
    <property type="match status" value="1"/>
</dbReference>
<keyword evidence="4" id="KW-0862">Zinc</keyword>
<evidence type="ECO:0000313" key="8">
    <source>
        <dbReference type="Proteomes" id="UP000030185"/>
    </source>
</evidence>
<dbReference type="PANTHER" id="PTHR30471">
    <property type="entry name" value="DNA REPAIR PROTEIN RADC"/>
    <property type="match status" value="1"/>
</dbReference>
<proteinExistence type="predicted"/>
<keyword evidence="5" id="KW-0482">Metalloprotease</keyword>
<dbReference type="GO" id="GO:0046872">
    <property type="term" value="F:metal ion binding"/>
    <property type="evidence" value="ECO:0007669"/>
    <property type="project" value="UniProtKB-KW"/>
</dbReference>
<dbReference type="InterPro" id="IPR001405">
    <property type="entry name" value="UPF0758"/>
</dbReference>
<dbReference type="GO" id="GO:0008237">
    <property type="term" value="F:metallopeptidase activity"/>
    <property type="evidence" value="ECO:0007669"/>
    <property type="project" value="UniProtKB-KW"/>
</dbReference>
<evidence type="ECO:0000256" key="1">
    <source>
        <dbReference type="ARBA" id="ARBA00022670"/>
    </source>
</evidence>
<evidence type="ECO:0000256" key="5">
    <source>
        <dbReference type="ARBA" id="ARBA00023049"/>
    </source>
</evidence>
<dbReference type="GO" id="GO:0006508">
    <property type="term" value="P:proteolysis"/>
    <property type="evidence" value="ECO:0007669"/>
    <property type="project" value="UniProtKB-KW"/>
</dbReference>
<evidence type="ECO:0000256" key="4">
    <source>
        <dbReference type="ARBA" id="ARBA00022833"/>
    </source>
</evidence>
<dbReference type="EMBL" id="BBLT01000003">
    <property type="protein sequence ID" value="GAL84521.1"/>
    <property type="molecule type" value="Genomic_DNA"/>
</dbReference>
<dbReference type="STRING" id="153721.MYP_1749"/>
<evidence type="ECO:0000256" key="3">
    <source>
        <dbReference type="ARBA" id="ARBA00022801"/>
    </source>
</evidence>
<feature type="domain" description="MPN" evidence="6">
    <location>
        <begin position="1"/>
        <end position="117"/>
    </location>
</feature>
<evidence type="ECO:0000313" key="7">
    <source>
        <dbReference type="EMBL" id="GAL84521.1"/>
    </source>
</evidence>
<dbReference type="InterPro" id="IPR020891">
    <property type="entry name" value="UPF0758_CS"/>
</dbReference>
<accession>A0A098LC43</accession>
<dbReference type="InterPro" id="IPR025657">
    <property type="entry name" value="RadC_JAB"/>
</dbReference>
<dbReference type="Proteomes" id="UP000030185">
    <property type="component" value="Unassembled WGS sequence"/>
</dbReference>
<dbReference type="PROSITE" id="PS50249">
    <property type="entry name" value="MPN"/>
    <property type="match status" value="1"/>
</dbReference>
<dbReference type="PROSITE" id="PS01302">
    <property type="entry name" value="UPF0758"/>
    <property type="match status" value="1"/>
</dbReference>
<sequence length="185" mass="20881">MQEILLREKKIDRNKEHFWTIGLANNNQILYIELISLGGTSKTIVEPMQVFRVGVLKGAVKMLLVHNHPSGDLIPSEQDKDITDRLLQVGIILDIQVIDYLIISEKSFTSFLDIGLLDILKKSNKYVPAFELEARIRKEAEALGEERGKYIRNVEIAKELKKKGLGDQVIAEVTGLSIGEVEELD</sequence>
<reference evidence="7 8" key="1">
    <citation type="submission" date="2014-09" db="EMBL/GenBank/DDBJ databases">
        <title>Sporocytophaga myxococcoides PG-01 genome sequencing.</title>
        <authorList>
            <person name="Liu L."/>
            <person name="Gao P.J."/>
            <person name="Chen G.J."/>
            <person name="Wang L.S."/>
        </authorList>
    </citation>
    <scope>NUCLEOTIDE SEQUENCE [LARGE SCALE GENOMIC DNA]</scope>
    <source>
        <strain evidence="7 8">PG-01</strain>
    </source>
</reference>
<gene>
    <name evidence="7" type="ORF">MYP_1749</name>
</gene>
<dbReference type="PANTHER" id="PTHR30471:SF3">
    <property type="entry name" value="UPF0758 PROTEIN YEES-RELATED"/>
    <property type="match status" value="1"/>
</dbReference>
<keyword evidence="1" id="KW-0645">Protease</keyword>
<dbReference type="AlphaFoldDB" id="A0A098LC43"/>
<organism evidence="7 8">
    <name type="scientific">Sporocytophaga myxococcoides</name>
    <dbReference type="NCBI Taxonomy" id="153721"/>
    <lineage>
        <taxon>Bacteria</taxon>
        <taxon>Pseudomonadati</taxon>
        <taxon>Bacteroidota</taxon>
        <taxon>Cytophagia</taxon>
        <taxon>Cytophagales</taxon>
        <taxon>Cytophagaceae</taxon>
        <taxon>Sporocytophaga</taxon>
    </lineage>
</organism>
<evidence type="ECO:0000256" key="2">
    <source>
        <dbReference type="ARBA" id="ARBA00022723"/>
    </source>
</evidence>
<keyword evidence="3" id="KW-0378">Hydrolase</keyword>
<dbReference type="InterPro" id="IPR037518">
    <property type="entry name" value="MPN"/>
</dbReference>
<keyword evidence="2" id="KW-0479">Metal-binding</keyword>
<keyword evidence="8" id="KW-1185">Reference proteome</keyword>